<accession>A0A9P4GGN8</accession>
<keyword evidence="1" id="KW-1133">Transmembrane helix</keyword>
<dbReference type="EMBL" id="ML976616">
    <property type="protein sequence ID" value="KAF1845282.1"/>
    <property type="molecule type" value="Genomic_DNA"/>
</dbReference>
<dbReference type="GeneID" id="63843778"/>
<evidence type="ECO:0000313" key="2">
    <source>
        <dbReference type="EMBL" id="KAF1845282.1"/>
    </source>
</evidence>
<protein>
    <submittedName>
        <fullName evidence="2">Uncharacterized protein</fullName>
    </submittedName>
</protein>
<keyword evidence="1" id="KW-0472">Membrane</keyword>
<dbReference type="RefSeq" id="XP_040787845.1">
    <property type="nucleotide sequence ID" value="XM_040926527.1"/>
</dbReference>
<feature type="transmembrane region" description="Helical" evidence="1">
    <location>
        <begin position="80"/>
        <end position="103"/>
    </location>
</feature>
<name>A0A9P4GGN8_9PLEO</name>
<evidence type="ECO:0000313" key="3">
    <source>
        <dbReference type="Proteomes" id="UP000800039"/>
    </source>
</evidence>
<comment type="caution">
    <text evidence="2">The sequence shown here is derived from an EMBL/GenBank/DDBJ whole genome shotgun (WGS) entry which is preliminary data.</text>
</comment>
<dbReference type="Proteomes" id="UP000800039">
    <property type="component" value="Unassembled WGS sequence"/>
</dbReference>
<gene>
    <name evidence="2" type="ORF">K460DRAFT_105913</name>
</gene>
<dbReference type="AlphaFoldDB" id="A0A9P4GGN8"/>
<proteinExistence type="predicted"/>
<reference evidence="2" key="1">
    <citation type="submission" date="2020-01" db="EMBL/GenBank/DDBJ databases">
        <authorList>
            <consortium name="DOE Joint Genome Institute"/>
            <person name="Haridas S."/>
            <person name="Albert R."/>
            <person name="Binder M."/>
            <person name="Bloem J."/>
            <person name="Labutti K."/>
            <person name="Salamov A."/>
            <person name="Andreopoulos B."/>
            <person name="Baker S.E."/>
            <person name="Barry K."/>
            <person name="Bills G."/>
            <person name="Bluhm B.H."/>
            <person name="Cannon C."/>
            <person name="Castanera R."/>
            <person name="Culley D.E."/>
            <person name="Daum C."/>
            <person name="Ezra D."/>
            <person name="Gonzalez J.B."/>
            <person name="Henrissat B."/>
            <person name="Kuo A."/>
            <person name="Liang C."/>
            <person name="Lipzen A."/>
            <person name="Lutzoni F."/>
            <person name="Magnuson J."/>
            <person name="Mondo S."/>
            <person name="Nolan M."/>
            <person name="Ohm R."/>
            <person name="Pangilinan J."/>
            <person name="Park H.-J."/>
            <person name="Ramirez L."/>
            <person name="Alfaro M."/>
            <person name="Sun H."/>
            <person name="Tritt A."/>
            <person name="Yoshinaga Y."/>
            <person name="Zwiers L.-H."/>
            <person name="Turgeon B.G."/>
            <person name="Goodwin S.B."/>
            <person name="Spatafora J.W."/>
            <person name="Crous P.W."/>
            <person name="Grigoriev I.V."/>
        </authorList>
    </citation>
    <scope>NUCLEOTIDE SEQUENCE</scope>
    <source>
        <strain evidence="2">CBS 394.84</strain>
    </source>
</reference>
<organism evidence="2 3">
    <name type="scientific">Cucurbitaria berberidis CBS 394.84</name>
    <dbReference type="NCBI Taxonomy" id="1168544"/>
    <lineage>
        <taxon>Eukaryota</taxon>
        <taxon>Fungi</taxon>
        <taxon>Dikarya</taxon>
        <taxon>Ascomycota</taxon>
        <taxon>Pezizomycotina</taxon>
        <taxon>Dothideomycetes</taxon>
        <taxon>Pleosporomycetidae</taxon>
        <taxon>Pleosporales</taxon>
        <taxon>Pleosporineae</taxon>
        <taxon>Cucurbitariaceae</taxon>
        <taxon>Cucurbitaria</taxon>
    </lineage>
</organism>
<keyword evidence="1" id="KW-0812">Transmembrane</keyword>
<sequence>MKCQGRMAHGLRFTLTNGGRLHDGLHPKVLTISMRSLFPVPAYNRLRGKAGMTIGWLPPLSLSRYSTPSLDVGRRPKLDLLSWVLVFPCFPLICFCIIDCLVCNDMIWVGSWRVL</sequence>
<keyword evidence="3" id="KW-1185">Reference proteome</keyword>
<evidence type="ECO:0000256" key="1">
    <source>
        <dbReference type="SAM" id="Phobius"/>
    </source>
</evidence>